<organism evidence="1 2">
    <name type="scientific">Cryobacterium arcticum</name>
    <dbReference type="NCBI Taxonomy" id="670052"/>
    <lineage>
        <taxon>Bacteria</taxon>
        <taxon>Bacillati</taxon>
        <taxon>Actinomycetota</taxon>
        <taxon>Actinomycetes</taxon>
        <taxon>Micrococcales</taxon>
        <taxon>Microbacteriaceae</taxon>
        <taxon>Cryobacterium</taxon>
    </lineage>
</organism>
<dbReference type="OrthoDB" id="5141819at2"/>
<keyword evidence="2" id="KW-1185">Reference proteome</keyword>
<dbReference type="Proteomes" id="UP000092582">
    <property type="component" value="Chromosome 1"/>
</dbReference>
<dbReference type="RefSeq" id="WP_066596168.1">
    <property type="nucleotide sequence ID" value="NZ_CP016282.1"/>
</dbReference>
<proteinExistence type="predicted"/>
<accession>A0A1B1BKF5</accession>
<name>A0A1B1BKF5_9MICO</name>
<sequence>MLFEITVFSNPVTALVGEGGFLPVEELHKTAEYDEEFVKPALLLADKVTLRSHRVDLLSNEVRDHNTLGWPVPLLARAIGLSTRRDSDELTRLKIAESDLLTNAEIASIEAALDPESGEYARVIPDSIKRVESIRVALAAHYRLHGDMLTSEPLRALDGLLEELPWDPTPKSQPQKLADISAGNDMEFNRAFFTIVDDVVNSRTSVMMDDTVFGGVKRLTGEPAGLDSATVVRGAVELMRMVDGLSAMRLDEIPGVRSDLAPYLGPFRAFMLEVSESVGQDDASDAERSRQLLLAWERQVAPAVDELEAVLRSASFKRNAIDVFATRAEVLQTVGFALGIAAGAGLVGISSLTAGAALAPPMLEALVASVRAKQAARTNRAYFVHAMAARLTRGRA</sequence>
<dbReference type="EMBL" id="CP016282">
    <property type="protein sequence ID" value="ANP73035.1"/>
    <property type="molecule type" value="Genomic_DNA"/>
</dbReference>
<dbReference type="AlphaFoldDB" id="A0A1B1BKF5"/>
<gene>
    <name evidence="1" type="ORF">PA27867_2083</name>
</gene>
<dbReference type="KEGG" id="cart:PA27867_2083"/>
<evidence type="ECO:0000313" key="1">
    <source>
        <dbReference type="EMBL" id="ANP73035.1"/>
    </source>
</evidence>
<reference evidence="1 2" key="1">
    <citation type="submission" date="2016-06" db="EMBL/GenBank/DDBJ databases">
        <title>Genome sequencing of Cryobacterium arcticum PAMC 27867.</title>
        <authorList>
            <person name="Lee J."/>
            <person name="Kim O.-S."/>
        </authorList>
    </citation>
    <scope>NUCLEOTIDE SEQUENCE [LARGE SCALE GENOMIC DNA]</scope>
    <source>
        <strain evidence="1 2">PAMC 27867</strain>
    </source>
</reference>
<protein>
    <submittedName>
        <fullName evidence="1">Uncharacterized protein</fullName>
    </submittedName>
</protein>
<evidence type="ECO:0000313" key="2">
    <source>
        <dbReference type="Proteomes" id="UP000092582"/>
    </source>
</evidence>